<feature type="region of interest" description="Disordered" evidence="8">
    <location>
        <begin position="144"/>
        <end position="177"/>
    </location>
</feature>
<keyword evidence="10" id="KW-1185">Reference proteome</keyword>
<keyword evidence="4" id="KW-0677">Repeat</keyword>
<keyword evidence="5 7" id="KW-0175">Coiled coil</keyword>
<evidence type="ECO:0000313" key="10">
    <source>
        <dbReference type="Proteomes" id="UP000694925"/>
    </source>
</evidence>
<dbReference type="CTD" id="35042"/>
<evidence type="ECO:0000256" key="4">
    <source>
        <dbReference type="ARBA" id="ARBA00022737"/>
    </source>
</evidence>
<dbReference type="InterPro" id="IPR036859">
    <property type="entry name" value="CAP-Gly_dom_sf"/>
</dbReference>
<sequence length="1651" mass="187943">MTDPKPSGIRPPSKIGRPCSNLPPRPAVPPSPPRPSMSQMDHLWETHGRRLSEAGLRRGSDNSVVLTEDTDSFIIGDRVWVGGTKPGSIAYIGETQFAPGDWAGVVLDEPIGKNDGSVAGCRYFQCEPKRGIFSRLTRLTRTPLTDISEISPTQKTPTSPADSAKGTLSKSMSPSLNASMTSLSSTISQRGDIRIGDRVIVSSSQGSKTGVLRYMGTTEFAAGEWCGVELDDPVGKNDGSVGDKRYFECRPKYGLFAPAHKVSRSPLSKRSSCIVHKPTGAALNTSLRKIGSRESLVSVSSFTSTASTATRAGVGAARRPGFRTSTPARITLQETLKEKQQEIEILRKERDLERERVTKAASQADQAEQSIISIVKEYEEYREKMQKTVSNAETAFSKLLEEKNALALQLEEEKRKCEDLLFRFEEESVNKDDIQKEKSEQCVINTVNENRIKDLEKQLLEERERLTQFEQDSIKLFETEEELTRLRNELSSVTAHENHQLEDLQNRNKVLDEVKSNLEKEMQEKTMLIERYVAQIKELESKVDANQQETAVHKESETSLRAELEQAKRDLEQKNMLIKGIKEEFEINTNTLKEELRRALENVKNEAGTEKESLISKYEKIIEEKENLLKAKAQELELESKKQLEMQNVALEDLKTENMKQISKLSESFNEQINIKDLKIKEVTMQLDQKICEAEKLMTELTAQIDISKKKDEELTAALKKLEELNEKLKVMEEKNILLSKQIQEYESKAEDSFKIVQEKQKLEQDIASLRATEADSSAQVKKLSEKLKVKEKELSELRSSTAAEIEELTKRYQGQIEEKAKRIEEANANISEKSLLLNELENNILELKSILANKDEEIKNLTQKTSELQTALTLSEETKTNLDHKCRALETNIEKLNEQVAGVENKLSQVTAQKEKLEADIANVISSSADSSEQLIKYNEELRAKEKELDEFKDKAFKNENMLKSLESKLNNVEIELSKANAVIQEQRSELENDKSTLETEKKLNLKLSDTIKRFEMENVELSTRIKETECVKEEIKEKSQEALNLSNELKATKNKIIDLQKQCENLQNSHKEELSSLQQEINNLKSELAASQEETNNLQKVKSKLEANQSANRWSIEELTDKLKIEEESRSKLELLVAEKESSLQELQKKHEELMQAKEALFVSKEAGDKNLAMSLDAMSNEVKELKEKLAASTATIEVKDGVIVQMKKDVEETTAQISKLNETVASMQKEQTDKVNEMKKVQETLSEKEKELFNIVETKNSLENNVKTLELKLEESTKMLELQLKTLQNELDMKNNMLQEKEHMMKELQSSKEESVMKLQSTLECEVKAKQIELEAAIQKSSELQKQQLMFQDTIEKQINDLNNKEAAIGKLAAQVKAFEDAQTEKSRTDEQTRNEEIKLIQSKLNEAIKENKNLIDSKESLARVLKEQEQKIEVLTNTMKNKEKEAEKNVQNLMEKLNLMSSESAQLKEAQSNLEKENKQITAKWTEATNQLKLSRENIKNNYDAAGGDMKQNMVDQDIDTLKLKEEYETAKGQIDFLNSVIVDMQRKNETLLCKVEVLEMGIPANEADDYTPATLEKRIAEPRMFCDICDRFDLHETEDCPRQAQDFLETEKVAKSPKKPSLERPYCENCEMFGHDTRDCDDAETF</sequence>
<keyword evidence="3" id="KW-0493">Microtubule</keyword>
<evidence type="ECO:0000256" key="6">
    <source>
        <dbReference type="ARBA" id="ARBA00023212"/>
    </source>
</evidence>
<evidence type="ECO:0000256" key="1">
    <source>
        <dbReference type="ARBA" id="ARBA00004245"/>
    </source>
</evidence>
<dbReference type="PROSITE" id="PS00845">
    <property type="entry name" value="CAP_GLY_1"/>
    <property type="match status" value="2"/>
</dbReference>
<dbReference type="PANTHER" id="PTHR18916">
    <property type="entry name" value="DYNACTIN 1-RELATED MICROTUBULE-BINDING"/>
    <property type="match status" value="1"/>
</dbReference>
<keyword evidence="2" id="KW-0963">Cytoplasm</keyword>
<protein>
    <submittedName>
        <fullName evidence="11">Restin homolog isoform X1</fullName>
    </submittedName>
</protein>
<dbReference type="GeneID" id="108633025"/>
<reference evidence="11" key="1">
    <citation type="submission" date="2025-08" db="UniProtKB">
        <authorList>
            <consortium name="RefSeq"/>
        </authorList>
    </citation>
    <scope>IDENTIFICATION</scope>
    <source>
        <tissue evidence="11">Whole body</tissue>
    </source>
</reference>
<evidence type="ECO:0000259" key="9">
    <source>
        <dbReference type="PROSITE" id="PS50245"/>
    </source>
</evidence>
<dbReference type="KEGG" id="ccal:108633025"/>
<dbReference type="Pfam" id="PF01302">
    <property type="entry name" value="CAP_GLY"/>
    <property type="match status" value="2"/>
</dbReference>
<evidence type="ECO:0000313" key="11">
    <source>
        <dbReference type="RefSeq" id="XP_017893435.1"/>
    </source>
</evidence>
<evidence type="ECO:0000256" key="5">
    <source>
        <dbReference type="ARBA" id="ARBA00023054"/>
    </source>
</evidence>
<dbReference type="Gene3D" id="1.20.58.130">
    <property type="match status" value="1"/>
</dbReference>
<dbReference type="Pfam" id="PF16641">
    <property type="entry name" value="CLIP1_ZNF"/>
    <property type="match status" value="2"/>
</dbReference>
<feature type="compositionally biased region" description="Polar residues" evidence="8">
    <location>
        <begin position="148"/>
        <end position="177"/>
    </location>
</feature>
<evidence type="ECO:0000256" key="3">
    <source>
        <dbReference type="ARBA" id="ARBA00022701"/>
    </source>
</evidence>
<gene>
    <name evidence="11" type="primary">LOC108633025</name>
</gene>
<dbReference type="GO" id="GO:0005938">
    <property type="term" value="C:cell cortex"/>
    <property type="evidence" value="ECO:0007669"/>
    <property type="project" value="TreeGrafter"/>
</dbReference>
<dbReference type="InterPro" id="IPR032108">
    <property type="entry name" value="CLIP1_ZNF"/>
</dbReference>
<dbReference type="GO" id="GO:0005634">
    <property type="term" value="C:nucleus"/>
    <property type="evidence" value="ECO:0007669"/>
    <property type="project" value="TreeGrafter"/>
</dbReference>
<dbReference type="InterPro" id="IPR000938">
    <property type="entry name" value="CAP-Gly_domain"/>
</dbReference>
<keyword evidence="6" id="KW-0206">Cytoskeleton</keyword>
<comment type="subcellular location">
    <subcellularLocation>
        <location evidence="1">Cytoplasm</location>
        <location evidence="1">Cytoskeleton</location>
    </subcellularLocation>
</comment>
<dbReference type="GO" id="GO:0031122">
    <property type="term" value="P:cytoplasmic microtubule organization"/>
    <property type="evidence" value="ECO:0007669"/>
    <property type="project" value="TreeGrafter"/>
</dbReference>
<evidence type="ECO:0000256" key="7">
    <source>
        <dbReference type="SAM" id="Coils"/>
    </source>
</evidence>
<evidence type="ECO:0000256" key="8">
    <source>
        <dbReference type="SAM" id="MobiDB-lite"/>
    </source>
</evidence>
<dbReference type="Gene3D" id="2.30.30.190">
    <property type="entry name" value="CAP Gly-rich-like domain"/>
    <property type="match status" value="2"/>
</dbReference>
<feature type="region of interest" description="Disordered" evidence="8">
    <location>
        <begin position="1"/>
        <end position="40"/>
    </location>
</feature>
<dbReference type="SUPFAM" id="SSF74924">
    <property type="entry name" value="Cap-Gly domain"/>
    <property type="match status" value="2"/>
</dbReference>
<feature type="coiled-coil region" evidence="7">
    <location>
        <begin position="329"/>
        <end position="642"/>
    </location>
</feature>
<dbReference type="SMART" id="SM01052">
    <property type="entry name" value="CAP_GLY"/>
    <property type="match status" value="2"/>
</dbReference>
<dbReference type="Gene3D" id="1.10.287.1490">
    <property type="match status" value="1"/>
</dbReference>
<dbReference type="GO" id="GO:0035371">
    <property type="term" value="C:microtubule plus-end"/>
    <property type="evidence" value="ECO:0007669"/>
    <property type="project" value="TreeGrafter"/>
</dbReference>
<dbReference type="PANTHER" id="PTHR18916:SF82">
    <property type="entry name" value="CAP-GLY DOMAIN-CONTAINING PROTEIN"/>
    <property type="match status" value="1"/>
</dbReference>
<feature type="domain" description="CAP-Gly" evidence="9">
    <location>
        <begin position="93"/>
        <end position="135"/>
    </location>
</feature>
<dbReference type="RefSeq" id="XP_017893435.1">
    <property type="nucleotide sequence ID" value="XM_018037946.2"/>
</dbReference>
<dbReference type="Proteomes" id="UP000694925">
    <property type="component" value="Unplaced"/>
</dbReference>
<accession>A0AAJ7NG34</accession>
<evidence type="ECO:0000256" key="2">
    <source>
        <dbReference type="ARBA" id="ARBA00022490"/>
    </source>
</evidence>
<proteinExistence type="predicted"/>
<dbReference type="GO" id="GO:0051010">
    <property type="term" value="F:microtubule plus-end binding"/>
    <property type="evidence" value="ECO:0007669"/>
    <property type="project" value="TreeGrafter"/>
</dbReference>
<feature type="coiled-coil region" evidence="7">
    <location>
        <begin position="680"/>
        <end position="1488"/>
    </location>
</feature>
<organism evidence="10 11">
    <name type="scientific">Ceratina calcarata</name>
    <dbReference type="NCBI Taxonomy" id="156304"/>
    <lineage>
        <taxon>Eukaryota</taxon>
        <taxon>Metazoa</taxon>
        <taxon>Ecdysozoa</taxon>
        <taxon>Arthropoda</taxon>
        <taxon>Hexapoda</taxon>
        <taxon>Insecta</taxon>
        <taxon>Pterygota</taxon>
        <taxon>Neoptera</taxon>
        <taxon>Endopterygota</taxon>
        <taxon>Hymenoptera</taxon>
        <taxon>Apocrita</taxon>
        <taxon>Aculeata</taxon>
        <taxon>Apoidea</taxon>
        <taxon>Anthophila</taxon>
        <taxon>Apidae</taxon>
        <taxon>Ceratina</taxon>
        <taxon>Zadontomerus</taxon>
    </lineage>
</organism>
<dbReference type="SUPFAM" id="SSF57997">
    <property type="entry name" value="Tropomyosin"/>
    <property type="match status" value="1"/>
</dbReference>
<dbReference type="PROSITE" id="PS50245">
    <property type="entry name" value="CAP_GLY_2"/>
    <property type="match status" value="2"/>
</dbReference>
<feature type="compositionally biased region" description="Pro residues" evidence="8">
    <location>
        <begin position="21"/>
        <end position="35"/>
    </location>
</feature>
<name>A0AAJ7NG34_9HYME</name>
<feature type="domain" description="CAP-Gly" evidence="9">
    <location>
        <begin position="216"/>
        <end position="258"/>
    </location>
</feature>